<organism evidence="2 3">
    <name type="scientific">Apiosordaria backusii</name>
    <dbReference type="NCBI Taxonomy" id="314023"/>
    <lineage>
        <taxon>Eukaryota</taxon>
        <taxon>Fungi</taxon>
        <taxon>Dikarya</taxon>
        <taxon>Ascomycota</taxon>
        <taxon>Pezizomycotina</taxon>
        <taxon>Sordariomycetes</taxon>
        <taxon>Sordariomycetidae</taxon>
        <taxon>Sordariales</taxon>
        <taxon>Lasiosphaeriaceae</taxon>
        <taxon>Apiosordaria</taxon>
    </lineage>
</organism>
<feature type="transmembrane region" description="Helical" evidence="1">
    <location>
        <begin position="37"/>
        <end position="53"/>
    </location>
</feature>
<dbReference type="EMBL" id="JAUKTV010000016">
    <property type="protein sequence ID" value="KAK0712253.1"/>
    <property type="molecule type" value="Genomic_DNA"/>
</dbReference>
<keyword evidence="1" id="KW-1133">Transmembrane helix</keyword>
<protein>
    <submittedName>
        <fullName evidence="2">Uncharacterized protein</fullName>
    </submittedName>
</protein>
<sequence length="98" mass="11466">MTLYQRVFHARWKVVITSGEFEMIIARPSTNLKQWKFIIPTFSLLAFCSQALGTITETLYKTSRLYLPYSLKLSKITVIFVICWCLLPVPIRPRPLRT</sequence>
<reference evidence="2" key="1">
    <citation type="submission" date="2023-06" db="EMBL/GenBank/DDBJ databases">
        <title>Genome-scale phylogeny and comparative genomics of the fungal order Sordariales.</title>
        <authorList>
            <consortium name="Lawrence Berkeley National Laboratory"/>
            <person name="Hensen N."/>
            <person name="Bonometti L."/>
            <person name="Westerberg I."/>
            <person name="Brannstrom I.O."/>
            <person name="Guillou S."/>
            <person name="Cros-Aarteil S."/>
            <person name="Calhoun S."/>
            <person name="Haridas S."/>
            <person name="Kuo A."/>
            <person name="Mondo S."/>
            <person name="Pangilinan J."/>
            <person name="Riley R."/>
            <person name="Labutti K."/>
            <person name="Andreopoulos B."/>
            <person name="Lipzen A."/>
            <person name="Chen C."/>
            <person name="Yanf M."/>
            <person name="Daum C."/>
            <person name="Ng V."/>
            <person name="Clum A."/>
            <person name="Steindorff A."/>
            <person name="Ohm R."/>
            <person name="Martin F."/>
            <person name="Silar P."/>
            <person name="Natvig D."/>
            <person name="Lalanne C."/>
            <person name="Gautier V."/>
            <person name="Ament-Velasquez S.L."/>
            <person name="Kruys A."/>
            <person name="Hutchinson M.I."/>
            <person name="Powell A.J."/>
            <person name="Barry K."/>
            <person name="Miller A.N."/>
            <person name="Grigoriev I.V."/>
            <person name="Debuchy R."/>
            <person name="Gladieux P."/>
            <person name="Thoren M.H."/>
            <person name="Johannesson H."/>
        </authorList>
    </citation>
    <scope>NUCLEOTIDE SEQUENCE</scope>
    <source>
        <strain evidence="2">CBS 540.89</strain>
    </source>
</reference>
<accession>A0AA40AAF0</accession>
<keyword evidence="1" id="KW-0812">Transmembrane</keyword>
<feature type="transmembrane region" description="Helical" evidence="1">
    <location>
        <begin position="73"/>
        <end position="91"/>
    </location>
</feature>
<name>A0AA40AAF0_9PEZI</name>
<dbReference type="AlphaFoldDB" id="A0AA40AAF0"/>
<proteinExistence type="predicted"/>
<dbReference type="Proteomes" id="UP001172159">
    <property type="component" value="Unassembled WGS sequence"/>
</dbReference>
<gene>
    <name evidence="2" type="ORF">B0T21DRAFT_75227</name>
</gene>
<evidence type="ECO:0000313" key="3">
    <source>
        <dbReference type="Proteomes" id="UP001172159"/>
    </source>
</evidence>
<comment type="caution">
    <text evidence="2">The sequence shown here is derived from an EMBL/GenBank/DDBJ whole genome shotgun (WGS) entry which is preliminary data.</text>
</comment>
<evidence type="ECO:0000256" key="1">
    <source>
        <dbReference type="SAM" id="Phobius"/>
    </source>
</evidence>
<keyword evidence="3" id="KW-1185">Reference proteome</keyword>
<keyword evidence="1" id="KW-0472">Membrane</keyword>
<evidence type="ECO:0000313" key="2">
    <source>
        <dbReference type="EMBL" id="KAK0712253.1"/>
    </source>
</evidence>